<evidence type="ECO:0000313" key="2">
    <source>
        <dbReference type="EMBL" id="DAE19452.1"/>
    </source>
</evidence>
<feature type="region of interest" description="Disordered" evidence="1">
    <location>
        <begin position="1"/>
        <end position="32"/>
    </location>
</feature>
<accession>A0A8S5QLJ5</accession>
<proteinExistence type="predicted"/>
<sequence>MIARPSGRAVEGNMRHRCPRKGRPQRVTPNDG</sequence>
<reference evidence="2" key="1">
    <citation type="journal article" date="2021" name="Proc. Natl. Acad. Sci. U.S.A.">
        <title>A Catalog of Tens of Thousands of Viruses from Human Metagenomes Reveals Hidden Associations with Chronic Diseases.</title>
        <authorList>
            <person name="Tisza M.J."/>
            <person name="Buck C.B."/>
        </authorList>
    </citation>
    <scope>NUCLEOTIDE SEQUENCE</scope>
    <source>
        <strain evidence="2">CtyDR6</strain>
    </source>
</reference>
<feature type="compositionally biased region" description="Basic residues" evidence="1">
    <location>
        <begin position="15"/>
        <end position="24"/>
    </location>
</feature>
<dbReference type="EMBL" id="BK015675">
    <property type="protein sequence ID" value="DAE19452.1"/>
    <property type="molecule type" value="Genomic_DNA"/>
</dbReference>
<name>A0A8S5QLJ5_9CAUD</name>
<protein>
    <submittedName>
        <fullName evidence="2">Uncharacterized protein</fullName>
    </submittedName>
</protein>
<evidence type="ECO:0000256" key="1">
    <source>
        <dbReference type="SAM" id="MobiDB-lite"/>
    </source>
</evidence>
<organism evidence="2">
    <name type="scientific">Podoviridae sp. ctyDR6</name>
    <dbReference type="NCBI Taxonomy" id="2825288"/>
    <lineage>
        <taxon>Viruses</taxon>
        <taxon>Duplodnaviria</taxon>
        <taxon>Heunggongvirae</taxon>
        <taxon>Uroviricota</taxon>
        <taxon>Caudoviricetes</taxon>
    </lineage>
</organism>